<dbReference type="SUPFAM" id="SSF54373">
    <property type="entry name" value="FAD-linked reductases, C-terminal domain"/>
    <property type="match status" value="1"/>
</dbReference>
<accession>A0A6B0Y3D5</accession>
<dbReference type="AlphaFoldDB" id="A0A6B0Y3D5"/>
<evidence type="ECO:0000256" key="1">
    <source>
        <dbReference type="ARBA" id="ARBA00001974"/>
    </source>
</evidence>
<evidence type="ECO:0000256" key="6">
    <source>
        <dbReference type="RuleBase" id="RU003968"/>
    </source>
</evidence>
<evidence type="ECO:0000256" key="4">
    <source>
        <dbReference type="ARBA" id="ARBA00022827"/>
    </source>
</evidence>
<protein>
    <submittedName>
        <fullName evidence="9">Choline dehydrogenase</fullName>
    </submittedName>
</protein>
<evidence type="ECO:0000313" key="9">
    <source>
        <dbReference type="EMBL" id="MXY34577.1"/>
    </source>
</evidence>
<dbReference type="Pfam" id="PF00732">
    <property type="entry name" value="GMC_oxred_N"/>
    <property type="match status" value="1"/>
</dbReference>
<dbReference type="InterPro" id="IPR000172">
    <property type="entry name" value="GMC_OxRdtase_N"/>
</dbReference>
<comment type="caution">
    <text evidence="9">The sequence shown here is derived from an EMBL/GenBank/DDBJ whole genome shotgun (WGS) entry which is preliminary data.</text>
</comment>
<evidence type="ECO:0000256" key="5">
    <source>
        <dbReference type="PIRSR" id="PIRSR000137-2"/>
    </source>
</evidence>
<dbReference type="Pfam" id="PF05199">
    <property type="entry name" value="GMC_oxred_C"/>
    <property type="match status" value="1"/>
</dbReference>
<feature type="domain" description="Glucose-methanol-choline oxidoreductase N-terminal" evidence="8">
    <location>
        <begin position="253"/>
        <end position="267"/>
    </location>
</feature>
<sequence length="547" mass="59892">MTGYDYIIIGSGTAGSTLAARLSEDEAARILVLEGGGPDRGFWLKLPVGYYKSIYDRRVSHLYLGEPDPGIAGRQADCPRGRVVGGSSSINGLIYIRGQHADFDDWEALGADGWSFKDVLPHFRAVETYAGPPSQFRGAHGPLQVSDLRNDNPACNDWLQAALAHGLPRNDDFNAESAHGVGPYQLTLRGRWRDSAATAFLHPALRRPNLALETNAHVTSIILDRSRAVGVRYVRDGAASEVYADREVILCGGSVQSPQLLQLSGIGPAGLLRKHGISVRQDAPEVGENLQDHLQMRTIVELGERGASLNDHMRNPFALARMGLEWLLQARGPLTVGAGQVGGAACTKYAARGRPDLQLFVMPLSVDKPGLPLHRYSGFTTSFWQCHPESRGSVRITTTDPFADPRIRTNYLSCEKDQKVVVEGVRLVRELYGRPEFRQRWRREVVPGAEHQSDAEVLRAVRQMAGTVYHLVGTCRMGSDMRAVVDPELRVNGVDGLRVVDASVMPRITSANTNAPTYMIAEKAAAMIRAEVSATRHQNSREDAHAN</sequence>
<name>A0A6B0Y3D5_9RHOB</name>
<dbReference type="EMBL" id="VXRY01000442">
    <property type="protein sequence ID" value="MXY34577.1"/>
    <property type="molecule type" value="Genomic_DNA"/>
</dbReference>
<evidence type="ECO:0000256" key="2">
    <source>
        <dbReference type="ARBA" id="ARBA00010790"/>
    </source>
</evidence>
<dbReference type="GO" id="GO:0050660">
    <property type="term" value="F:flavin adenine dinucleotide binding"/>
    <property type="evidence" value="ECO:0007669"/>
    <property type="project" value="InterPro"/>
</dbReference>
<dbReference type="PANTHER" id="PTHR11552:SF147">
    <property type="entry name" value="CHOLINE DEHYDROGENASE, MITOCHONDRIAL"/>
    <property type="match status" value="1"/>
</dbReference>
<dbReference type="PIRSF" id="PIRSF000137">
    <property type="entry name" value="Alcohol_oxidase"/>
    <property type="match status" value="1"/>
</dbReference>
<keyword evidence="3 6" id="KW-0285">Flavoprotein</keyword>
<evidence type="ECO:0000259" key="8">
    <source>
        <dbReference type="PROSITE" id="PS00624"/>
    </source>
</evidence>
<reference evidence="9" key="1">
    <citation type="submission" date="2019-09" db="EMBL/GenBank/DDBJ databases">
        <title>Characterisation of the sponge microbiome using genome-centric metagenomics.</title>
        <authorList>
            <person name="Engelberts J.P."/>
            <person name="Robbins S.J."/>
            <person name="De Goeij J.M."/>
            <person name="Aranda M."/>
            <person name="Bell S.C."/>
            <person name="Webster N.S."/>
        </authorList>
    </citation>
    <scope>NUCLEOTIDE SEQUENCE</scope>
    <source>
        <strain evidence="9">SB0664_bin_43</strain>
    </source>
</reference>
<comment type="similarity">
    <text evidence="2 6">Belongs to the GMC oxidoreductase family.</text>
</comment>
<evidence type="ECO:0000256" key="3">
    <source>
        <dbReference type="ARBA" id="ARBA00022630"/>
    </source>
</evidence>
<dbReference type="Gene3D" id="3.50.50.60">
    <property type="entry name" value="FAD/NAD(P)-binding domain"/>
    <property type="match status" value="1"/>
</dbReference>
<feature type="binding site" evidence="5">
    <location>
        <position position="218"/>
    </location>
    <ligand>
        <name>FAD</name>
        <dbReference type="ChEBI" id="CHEBI:57692"/>
    </ligand>
</feature>
<dbReference type="GO" id="GO:0016614">
    <property type="term" value="F:oxidoreductase activity, acting on CH-OH group of donors"/>
    <property type="evidence" value="ECO:0007669"/>
    <property type="project" value="InterPro"/>
</dbReference>
<gene>
    <name evidence="9" type="ORF">F4Y60_10925</name>
</gene>
<dbReference type="PANTHER" id="PTHR11552">
    <property type="entry name" value="GLUCOSE-METHANOL-CHOLINE GMC OXIDOREDUCTASE"/>
    <property type="match status" value="1"/>
</dbReference>
<feature type="binding site" evidence="5">
    <location>
        <position position="83"/>
    </location>
    <ligand>
        <name>FAD</name>
        <dbReference type="ChEBI" id="CHEBI:57692"/>
    </ligand>
</feature>
<dbReference type="InterPro" id="IPR007867">
    <property type="entry name" value="GMC_OxRtase_C"/>
</dbReference>
<dbReference type="SUPFAM" id="SSF51905">
    <property type="entry name" value="FAD/NAD(P)-binding domain"/>
    <property type="match status" value="1"/>
</dbReference>
<comment type="cofactor">
    <cofactor evidence="1 5">
        <name>FAD</name>
        <dbReference type="ChEBI" id="CHEBI:57692"/>
    </cofactor>
</comment>
<dbReference type="InterPro" id="IPR036188">
    <property type="entry name" value="FAD/NAD-bd_sf"/>
</dbReference>
<evidence type="ECO:0000259" key="7">
    <source>
        <dbReference type="PROSITE" id="PS00623"/>
    </source>
</evidence>
<proteinExistence type="inferred from homology"/>
<dbReference type="PROSITE" id="PS00623">
    <property type="entry name" value="GMC_OXRED_1"/>
    <property type="match status" value="1"/>
</dbReference>
<dbReference type="PROSITE" id="PS00624">
    <property type="entry name" value="GMC_OXRED_2"/>
    <property type="match status" value="1"/>
</dbReference>
<keyword evidence="4 5" id="KW-0274">FAD</keyword>
<dbReference type="Gene3D" id="3.30.410.40">
    <property type="match status" value="1"/>
</dbReference>
<feature type="domain" description="Glucose-methanol-choline oxidoreductase N-terminal" evidence="7">
    <location>
        <begin position="81"/>
        <end position="104"/>
    </location>
</feature>
<dbReference type="InterPro" id="IPR012132">
    <property type="entry name" value="GMC_OxRdtase"/>
</dbReference>
<organism evidence="9">
    <name type="scientific">Boseongicola sp. SB0664_bin_43</name>
    <dbReference type="NCBI Taxonomy" id="2604844"/>
    <lineage>
        <taxon>Bacteria</taxon>
        <taxon>Pseudomonadati</taxon>
        <taxon>Pseudomonadota</taxon>
        <taxon>Alphaproteobacteria</taxon>
        <taxon>Rhodobacterales</taxon>
        <taxon>Paracoccaceae</taxon>
        <taxon>Boseongicola</taxon>
    </lineage>
</organism>